<dbReference type="EMBL" id="AP022606">
    <property type="protein sequence ID" value="BBZ13414.1"/>
    <property type="molecule type" value="Genomic_DNA"/>
</dbReference>
<dbReference type="InterPro" id="IPR050697">
    <property type="entry name" value="Adenylyl/Guanylyl_Cyclase_3/4"/>
</dbReference>
<feature type="domain" description="Guanylate cyclase" evidence="2">
    <location>
        <begin position="211"/>
        <end position="320"/>
    </location>
</feature>
<dbReference type="PANTHER" id="PTHR43081">
    <property type="entry name" value="ADENYLATE CYCLASE, TERMINAL-DIFFERENTIATION SPECIFIC-RELATED"/>
    <property type="match status" value="1"/>
</dbReference>
<sequence>MLHTNQVVDFDALEAAGIANARERAGLIEYLDSLGFSAEEMVDAERRGRLFGLAGDVLQWSGPPIYTLRTTADALGLPVEDVEHAWAMLGLTVADSDTPTLSQADVDALATWVELRARFGEDAASGVLRVIGACVARLAEALSSMIRAGAPEIWIGETQDELTTAQAFRGVAEFIPRIGAMMDAVHRHHLTSVRTFIEGVVPGPSASVVCGVGFVDLSGFTALTQMLTPAELSTLLNGFSATVSDVVHADGGRVVKFIGDAVMWVNSTPERLAKTALDLVDHPLAREVGLQVRAGLGYGEMLTLNGDYFGNAVNLAARLVAAASAGQILVGAAVHDALPDWPATLQEPLTLKGFDAPVTAYDLHVQSGD</sequence>
<dbReference type="SUPFAM" id="SSF55073">
    <property type="entry name" value="Nucleotide cyclase"/>
    <property type="match status" value="1"/>
</dbReference>
<organism evidence="3 4">
    <name type="scientific">Mycobacterium branderi</name>
    <dbReference type="NCBI Taxonomy" id="43348"/>
    <lineage>
        <taxon>Bacteria</taxon>
        <taxon>Bacillati</taxon>
        <taxon>Actinomycetota</taxon>
        <taxon>Actinomycetes</taxon>
        <taxon>Mycobacteriales</taxon>
        <taxon>Mycobacteriaceae</taxon>
        <taxon>Mycobacterium</taxon>
    </lineage>
</organism>
<dbReference type="PANTHER" id="PTHR43081:SF1">
    <property type="entry name" value="ADENYLATE CYCLASE, TERMINAL-DIFFERENTIATION SPECIFIC"/>
    <property type="match status" value="1"/>
</dbReference>
<name>A0ABM7KQQ9_9MYCO</name>
<dbReference type="Pfam" id="PF00211">
    <property type="entry name" value="Guanylate_cyc"/>
    <property type="match status" value="1"/>
</dbReference>
<evidence type="ECO:0000313" key="4">
    <source>
        <dbReference type="Proteomes" id="UP000467379"/>
    </source>
</evidence>
<dbReference type="PROSITE" id="PS50125">
    <property type="entry name" value="GUANYLATE_CYCLASE_2"/>
    <property type="match status" value="1"/>
</dbReference>
<dbReference type="InterPro" id="IPR001054">
    <property type="entry name" value="A/G_cyclase"/>
</dbReference>
<dbReference type="Proteomes" id="UP000467379">
    <property type="component" value="Chromosome"/>
</dbReference>
<proteinExistence type="inferred from homology"/>
<dbReference type="SMART" id="SM00044">
    <property type="entry name" value="CYCc"/>
    <property type="match status" value="1"/>
</dbReference>
<dbReference type="CDD" id="cd07302">
    <property type="entry name" value="CHD"/>
    <property type="match status" value="1"/>
</dbReference>
<reference evidence="3 4" key="1">
    <citation type="journal article" date="2019" name="Emerg. Microbes Infect.">
        <title>Comprehensive subspecies identification of 175 nontuberculous mycobacteria species based on 7547 genomic profiles.</title>
        <authorList>
            <person name="Matsumoto Y."/>
            <person name="Kinjo T."/>
            <person name="Motooka D."/>
            <person name="Nabeya D."/>
            <person name="Jung N."/>
            <person name="Uechi K."/>
            <person name="Horii T."/>
            <person name="Iida T."/>
            <person name="Fujita J."/>
            <person name="Nakamura S."/>
        </authorList>
    </citation>
    <scope>NUCLEOTIDE SEQUENCE [LARGE SCALE GENOMIC DNA]</scope>
    <source>
        <strain evidence="3 4">JCM 12687</strain>
    </source>
</reference>
<evidence type="ECO:0000256" key="1">
    <source>
        <dbReference type="ARBA" id="ARBA00005381"/>
    </source>
</evidence>
<dbReference type="Pfam" id="PF16701">
    <property type="entry name" value="Ad_Cy_reg"/>
    <property type="match status" value="1"/>
</dbReference>
<dbReference type="Gene3D" id="3.30.70.1230">
    <property type="entry name" value="Nucleotide cyclase"/>
    <property type="match status" value="1"/>
</dbReference>
<dbReference type="InterPro" id="IPR032026">
    <property type="entry name" value="Ad_Cy_reg"/>
</dbReference>
<accession>A0ABM7KQQ9</accession>
<keyword evidence="4" id="KW-1185">Reference proteome</keyword>
<gene>
    <name evidence="3" type="ORF">MBRA_36090</name>
</gene>
<comment type="similarity">
    <text evidence="1">Belongs to the adenylyl cyclase class-3 family.</text>
</comment>
<evidence type="ECO:0000313" key="3">
    <source>
        <dbReference type="EMBL" id="BBZ13414.1"/>
    </source>
</evidence>
<protein>
    <recommendedName>
        <fullName evidence="2">Guanylate cyclase domain-containing protein</fullName>
    </recommendedName>
</protein>
<dbReference type="InterPro" id="IPR029787">
    <property type="entry name" value="Nucleotide_cyclase"/>
</dbReference>
<evidence type="ECO:0000259" key="2">
    <source>
        <dbReference type="PROSITE" id="PS50125"/>
    </source>
</evidence>